<evidence type="ECO:0000256" key="1">
    <source>
        <dbReference type="SAM" id="SignalP"/>
    </source>
</evidence>
<reference evidence="2 3" key="1">
    <citation type="submission" date="2023-01" db="EMBL/GenBank/DDBJ databases">
        <title>Analysis of 21 Apiospora genomes using comparative genomics revels a genus with tremendous synthesis potential of carbohydrate active enzymes and secondary metabolites.</title>
        <authorList>
            <person name="Sorensen T."/>
        </authorList>
    </citation>
    <scope>NUCLEOTIDE SEQUENCE [LARGE SCALE GENOMIC DNA]</scope>
    <source>
        <strain evidence="2 3">CBS 83171</strain>
    </source>
</reference>
<evidence type="ECO:0000313" key="3">
    <source>
        <dbReference type="Proteomes" id="UP001446871"/>
    </source>
</evidence>
<protein>
    <submittedName>
        <fullName evidence="2">Uncharacterized protein</fullName>
    </submittedName>
</protein>
<dbReference type="Proteomes" id="UP001446871">
    <property type="component" value="Unassembled WGS sequence"/>
</dbReference>
<gene>
    <name evidence="2" type="ORF">PG996_015028</name>
</gene>
<sequence>MQFTTLASILGLLASGNVLAAPTSVSSNITTDAVQALQDKVIAILETKGNTKKGLKTTARTGCSVANARLPKSTLSKPERKDYIKAVQCLRGLSSRSDPEFAPGARTRYDDFVAVYINNTRIIHATGNFLTYHRQLVAMY</sequence>
<proteinExistence type="predicted"/>
<feature type="signal peptide" evidence="1">
    <location>
        <begin position="1"/>
        <end position="20"/>
    </location>
</feature>
<name>A0ABR1TJZ1_9PEZI</name>
<dbReference type="SUPFAM" id="SSF48056">
    <property type="entry name" value="Di-copper centre-containing domain"/>
    <property type="match status" value="1"/>
</dbReference>
<keyword evidence="3" id="KW-1185">Reference proteome</keyword>
<dbReference type="Gene3D" id="1.10.1280.10">
    <property type="entry name" value="Di-copper center containing domain from catechol oxidase"/>
    <property type="match status" value="1"/>
</dbReference>
<comment type="caution">
    <text evidence="2">The sequence shown here is derived from an EMBL/GenBank/DDBJ whole genome shotgun (WGS) entry which is preliminary data.</text>
</comment>
<keyword evidence="1" id="KW-0732">Signal</keyword>
<feature type="chain" id="PRO_5045673969" evidence="1">
    <location>
        <begin position="21"/>
        <end position="140"/>
    </location>
</feature>
<organism evidence="2 3">
    <name type="scientific">Apiospora saccharicola</name>
    <dbReference type="NCBI Taxonomy" id="335842"/>
    <lineage>
        <taxon>Eukaryota</taxon>
        <taxon>Fungi</taxon>
        <taxon>Dikarya</taxon>
        <taxon>Ascomycota</taxon>
        <taxon>Pezizomycotina</taxon>
        <taxon>Sordariomycetes</taxon>
        <taxon>Xylariomycetidae</taxon>
        <taxon>Amphisphaeriales</taxon>
        <taxon>Apiosporaceae</taxon>
        <taxon>Apiospora</taxon>
    </lineage>
</organism>
<accession>A0ABR1TJZ1</accession>
<dbReference type="InterPro" id="IPR008922">
    <property type="entry name" value="Di-copper_centre_dom_sf"/>
</dbReference>
<evidence type="ECO:0000313" key="2">
    <source>
        <dbReference type="EMBL" id="KAK8046964.1"/>
    </source>
</evidence>
<dbReference type="EMBL" id="JAQQWM010000009">
    <property type="protein sequence ID" value="KAK8046964.1"/>
    <property type="molecule type" value="Genomic_DNA"/>
</dbReference>